<dbReference type="VEuPathDB" id="FungiDB:QG37_06589"/>
<evidence type="ECO:0000313" key="2">
    <source>
        <dbReference type="Proteomes" id="UP000037122"/>
    </source>
</evidence>
<evidence type="ECO:0000313" key="1">
    <source>
        <dbReference type="EMBL" id="KND97041.1"/>
    </source>
</evidence>
<sequence length="92" mass="10527">MWTEGVVECVALHTVQPFVGVRCGGLQHFAANDEADTKKVNAKNKGERSTRDLIHLLLAMLFLKSRSRKDLNWRDLADLSKLLRNLDVRHQM</sequence>
<dbReference type="EMBL" id="LGST01000046">
    <property type="protein sequence ID" value="KND97041.1"/>
    <property type="molecule type" value="Genomic_DNA"/>
</dbReference>
<organism evidence="1 2">
    <name type="scientific">Candidozyma auris</name>
    <name type="common">Yeast</name>
    <name type="synonym">Candida auris</name>
    <dbReference type="NCBI Taxonomy" id="498019"/>
    <lineage>
        <taxon>Eukaryota</taxon>
        <taxon>Fungi</taxon>
        <taxon>Dikarya</taxon>
        <taxon>Ascomycota</taxon>
        <taxon>Saccharomycotina</taxon>
        <taxon>Pichiomycetes</taxon>
        <taxon>Metschnikowiaceae</taxon>
        <taxon>Candidozyma</taxon>
    </lineage>
</organism>
<proteinExistence type="predicted"/>
<protein>
    <submittedName>
        <fullName evidence="1">Uncharacterized protein</fullName>
    </submittedName>
</protein>
<comment type="caution">
    <text evidence="1">The sequence shown here is derived from an EMBL/GenBank/DDBJ whole genome shotgun (WGS) entry which is preliminary data.</text>
</comment>
<reference evidence="2" key="1">
    <citation type="journal article" date="2015" name="BMC Genomics">
        <title>Draft genome of a commonly misdiagnosed multidrug resistant pathogen Candida auris.</title>
        <authorList>
            <person name="Chatterjee S."/>
            <person name="Alampalli S.V."/>
            <person name="Nageshan R.K."/>
            <person name="Chettiar S.T."/>
            <person name="Joshi S."/>
            <person name="Tatu U.S."/>
        </authorList>
    </citation>
    <scope>NUCLEOTIDE SEQUENCE [LARGE SCALE GENOMIC DNA]</scope>
    <source>
        <strain evidence="2">6684</strain>
    </source>
</reference>
<gene>
    <name evidence="1" type="ORF">QG37_06589</name>
</gene>
<dbReference type="Proteomes" id="UP000037122">
    <property type="component" value="Unassembled WGS sequence"/>
</dbReference>
<accession>A0A0L0NSC1</accession>
<dbReference type="AlphaFoldDB" id="A0A0L0NSC1"/>
<name>A0A0L0NSC1_CANAR</name>